<evidence type="ECO:0000256" key="1">
    <source>
        <dbReference type="ARBA" id="ARBA00022679"/>
    </source>
</evidence>
<dbReference type="InterPro" id="IPR018520">
    <property type="entry name" value="UPP_synth-like_CS"/>
</dbReference>
<dbReference type="InterPro" id="IPR001441">
    <property type="entry name" value="UPP_synth-like"/>
</dbReference>
<feature type="binding site" evidence="2">
    <location>
        <position position="65"/>
    </location>
    <ligand>
        <name>substrate</name>
    </ligand>
</feature>
<accession>A0A1F7FAA0</accession>
<feature type="binding site" evidence="2">
    <location>
        <begin position="190"/>
        <end position="192"/>
    </location>
    <ligand>
        <name>substrate</name>
    </ligand>
</feature>
<feature type="binding site" evidence="2">
    <location>
        <position position="184"/>
    </location>
    <ligand>
        <name>substrate</name>
    </ligand>
</feature>
<protein>
    <recommendedName>
        <fullName evidence="2">Isoprenyl transferase</fullName>
        <ecNumber evidence="2">2.5.1.-</ecNumber>
    </recommendedName>
</protein>
<sequence>MTEQKNIPGHIAIILDGNGRWAKKRGRPRSFGHRAGTDATRRIVQYCGELGVRILTIYVFSSENWRRPPLEVTMLMRLLIEMVRREIRELNKNNVRLNAIGDLSLLPGKTREVLEEGIRNTSANTGLVLNLAISYGGRAEIVSAVQSIVRDCLKAKVKPANINEELVGQYLYTAGMPDPDLLIRTGGDLRISNFLLWQCAYTEFYFTPVLWPDFDRSHLDEAIDSFQRRERRFGKIMES</sequence>
<dbReference type="PANTHER" id="PTHR10291">
    <property type="entry name" value="DEHYDRODOLICHYL DIPHOSPHATE SYNTHASE FAMILY MEMBER"/>
    <property type="match status" value="1"/>
</dbReference>
<dbReference type="EMBL" id="MFYX01000084">
    <property type="protein sequence ID" value="OGK03614.1"/>
    <property type="molecule type" value="Genomic_DNA"/>
</dbReference>
<feature type="binding site" evidence="2">
    <location>
        <position position="16"/>
    </location>
    <ligand>
        <name>Mg(2+)</name>
        <dbReference type="ChEBI" id="CHEBI:18420"/>
    </ligand>
</feature>
<dbReference type="SUPFAM" id="SSF64005">
    <property type="entry name" value="Undecaprenyl diphosphate synthase"/>
    <property type="match status" value="1"/>
</dbReference>
<dbReference type="PROSITE" id="PS01066">
    <property type="entry name" value="UPP_SYNTHASE"/>
    <property type="match status" value="1"/>
</dbReference>
<evidence type="ECO:0000313" key="3">
    <source>
        <dbReference type="EMBL" id="OGK03614.1"/>
    </source>
</evidence>
<reference evidence="3 4" key="1">
    <citation type="journal article" date="2016" name="Nat. Commun.">
        <title>Thousands of microbial genomes shed light on interconnected biogeochemical processes in an aquifer system.</title>
        <authorList>
            <person name="Anantharaman K."/>
            <person name="Brown C.T."/>
            <person name="Hug L.A."/>
            <person name="Sharon I."/>
            <person name="Castelle C.J."/>
            <person name="Probst A.J."/>
            <person name="Thomas B.C."/>
            <person name="Singh A."/>
            <person name="Wilkins M.J."/>
            <person name="Karaoz U."/>
            <person name="Brodie E.L."/>
            <person name="Williams K.H."/>
            <person name="Hubbard S.S."/>
            <person name="Banfield J.F."/>
        </authorList>
    </citation>
    <scope>NUCLEOTIDE SEQUENCE [LARGE SCALE GENOMIC DNA]</scope>
</reference>
<comment type="similarity">
    <text evidence="2">Belongs to the UPP synthase family.</text>
</comment>
<feature type="binding site" evidence="2">
    <location>
        <position position="29"/>
    </location>
    <ligand>
        <name>substrate</name>
    </ligand>
</feature>
<feature type="binding site" evidence="2">
    <location>
        <begin position="61"/>
        <end position="63"/>
    </location>
    <ligand>
        <name>substrate</name>
    </ligand>
</feature>
<gene>
    <name evidence="3" type="ORF">A2519_02445</name>
</gene>
<dbReference type="AlphaFoldDB" id="A0A1F7FAA0"/>
<feature type="active site" evidence="2">
    <location>
        <position position="16"/>
    </location>
</feature>
<dbReference type="NCBIfam" id="TIGR00055">
    <property type="entry name" value="uppS"/>
    <property type="match status" value="1"/>
</dbReference>
<dbReference type="GO" id="GO:0030145">
    <property type="term" value="F:manganese ion binding"/>
    <property type="evidence" value="ECO:0007669"/>
    <property type="project" value="TreeGrafter"/>
</dbReference>
<dbReference type="FunFam" id="3.40.1180.10:FF:000001">
    <property type="entry name" value="(2E,6E)-farnesyl-diphosphate-specific ditrans,polycis-undecaprenyl-diphosphate synthase"/>
    <property type="match status" value="1"/>
</dbReference>
<evidence type="ECO:0000313" key="4">
    <source>
        <dbReference type="Proteomes" id="UP000179243"/>
    </source>
</evidence>
<feature type="binding site" evidence="2">
    <location>
        <position position="33"/>
    </location>
    <ligand>
        <name>substrate</name>
    </ligand>
</feature>
<dbReference type="HAMAP" id="MF_01139">
    <property type="entry name" value="ISPT"/>
    <property type="match status" value="1"/>
</dbReference>
<dbReference type="CDD" id="cd00475">
    <property type="entry name" value="Cis_IPPS"/>
    <property type="match status" value="1"/>
</dbReference>
<comment type="subunit">
    <text evidence="2">Homodimer.</text>
</comment>
<keyword evidence="2" id="KW-0479">Metal-binding</keyword>
<dbReference type="Proteomes" id="UP000179243">
    <property type="component" value="Unassembled WGS sequence"/>
</dbReference>
<comment type="caution">
    <text evidence="3">The sequence shown here is derived from an EMBL/GenBank/DDBJ whole genome shotgun (WGS) entry which is preliminary data.</text>
</comment>
<organism evidence="3 4">
    <name type="scientific">Candidatus Raymondbacteria bacterium RIFOXYD12_FULL_49_13</name>
    <dbReference type="NCBI Taxonomy" id="1817890"/>
    <lineage>
        <taxon>Bacteria</taxon>
        <taxon>Raymondiibacteriota</taxon>
    </lineage>
</organism>
<dbReference type="NCBIfam" id="NF011405">
    <property type="entry name" value="PRK14830.1"/>
    <property type="match status" value="1"/>
</dbReference>
<feature type="binding site" evidence="2">
    <location>
        <begin position="17"/>
        <end position="20"/>
    </location>
    <ligand>
        <name>substrate</name>
    </ligand>
</feature>
<dbReference type="GO" id="GO:0005829">
    <property type="term" value="C:cytosol"/>
    <property type="evidence" value="ECO:0007669"/>
    <property type="project" value="TreeGrafter"/>
</dbReference>
<dbReference type="EC" id="2.5.1.-" evidence="2"/>
<keyword evidence="1 2" id="KW-0808">Transferase</keyword>
<dbReference type="PANTHER" id="PTHR10291:SF0">
    <property type="entry name" value="DEHYDRODOLICHYL DIPHOSPHATE SYNTHASE 2"/>
    <property type="match status" value="1"/>
</dbReference>
<feature type="binding site" evidence="2">
    <location>
        <position position="203"/>
    </location>
    <ligand>
        <name>Mg(2+)</name>
        <dbReference type="ChEBI" id="CHEBI:18420"/>
    </ligand>
</feature>
<dbReference type="GO" id="GO:0016094">
    <property type="term" value="P:polyprenol biosynthetic process"/>
    <property type="evidence" value="ECO:0007669"/>
    <property type="project" value="TreeGrafter"/>
</dbReference>
<comment type="function">
    <text evidence="2">Catalyzes the condensation of isopentenyl diphosphate (IPP) with allylic pyrophosphates generating different type of terpenoids.</text>
</comment>
<evidence type="ECO:0000256" key="2">
    <source>
        <dbReference type="HAMAP-Rule" id="MF_01139"/>
    </source>
</evidence>
<dbReference type="Pfam" id="PF01255">
    <property type="entry name" value="Prenyltransf"/>
    <property type="match status" value="1"/>
</dbReference>
<feature type="active site" description="Proton acceptor" evidence="2">
    <location>
        <position position="64"/>
    </location>
</feature>
<dbReference type="Gene3D" id="3.40.1180.10">
    <property type="entry name" value="Decaprenyl diphosphate synthase-like"/>
    <property type="match status" value="1"/>
</dbReference>
<keyword evidence="2" id="KW-0460">Magnesium</keyword>
<dbReference type="GO" id="GO:0008834">
    <property type="term" value="F:ditrans,polycis-undecaprenyl-diphosphate synthase [(2E,6E)-farnesyl-diphosphate specific] activity"/>
    <property type="evidence" value="ECO:0007669"/>
    <property type="project" value="TreeGrafter"/>
</dbReference>
<feature type="binding site" evidence="2">
    <location>
        <position position="67"/>
    </location>
    <ligand>
        <name>substrate</name>
    </ligand>
</feature>
<feature type="binding site" evidence="2">
    <location>
        <position position="21"/>
    </location>
    <ligand>
        <name>substrate</name>
    </ligand>
</feature>
<comment type="cofactor">
    <cofactor evidence="2">
        <name>Mg(2+)</name>
        <dbReference type="ChEBI" id="CHEBI:18420"/>
    </cofactor>
    <text evidence="2">Binds 2 magnesium ions per subunit.</text>
</comment>
<name>A0A1F7FAA0_UNCRA</name>
<dbReference type="InterPro" id="IPR036424">
    <property type="entry name" value="UPP_synth-like_sf"/>
</dbReference>
<dbReference type="GO" id="GO:0000287">
    <property type="term" value="F:magnesium ion binding"/>
    <property type="evidence" value="ECO:0007669"/>
    <property type="project" value="UniProtKB-UniRule"/>
</dbReference>
<proteinExistence type="inferred from homology"/>